<dbReference type="RefSeq" id="WP_073093193.1">
    <property type="nucleotide sequence ID" value="NZ_FQWY01000040.1"/>
</dbReference>
<dbReference type="SMART" id="SM00155">
    <property type="entry name" value="PLDc"/>
    <property type="match status" value="1"/>
</dbReference>
<dbReference type="Proteomes" id="UP000242329">
    <property type="component" value="Unassembled WGS sequence"/>
</dbReference>
<proteinExistence type="predicted"/>
<reference evidence="3" key="1">
    <citation type="submission" date="2016-11" db="EMBL/GenBank/DDBJ databases">
        <authorList>
            <person name="Varghese N."/>
            <person name="Submissions S."/>
        </authorList>
    </citation>
    <scope>NUCLEOTIDE SEQUENCE [LARGE SCALE GENOMIC DNA]</scope>
    <source>
        <strain evidence="3">DSM 11003</strain>
    </source>
</reference>
<protein>
    <submittedName>
        <fullName evidence="2">PLD-like domain-containing protein</fullName>
    </submittedName>
</protein>
<feature type="domain" description="PLD phosphodiesterase" evidence="1">
    <location>
        <begin position="86"/>
        <end position="113"/>
    </location>
</feature>
<dbReference type="GO" id="GO:0006793">
    <property type="term" value="P:phosphorus metabolic process"/>
    <property type="evidence" value="ECO:0007669"/>
    <property type="project" value="UniProtKB-ARBA"/>
</dbReference>
<sequence>MQNEFISVLKDGLEKYIPTLKRKILIVSAYVTYDAFMFVNDLLSQNCKQEVEKIIVLNFDLMDFFRGASYFKFKESIVKYSWKVYVNLKIHAKIYCFDDEKAIIGSANLTGSGIGLTTRQGKSIKEGGTVCDVNQGLLLYMQEVLKESIAVDENLADLLDGYVEKVLKVEKESEAEKLWEELSRLLREKTSENPLLNYKVGVIKKLEKKILSAIKENPNKFLEEVTKVELPIYYIEKNKKWYDNYIIDLDMNEFILERKYENLAKLYKLNGKLYREKIDVPEVEISPEKLRQLKEKYKGYKIDVVEDSAVMLGEKVIFKIFYPI</sequence>
<dbReference type="OrthoDB" id="9802848at2"/>
<dbReference type="Pfam" id="PF09565">
    <property type="entry name" value="RE_NgoFVII"/>
    <property type="match status" value="1"/>
</dbReference>
<dbReference type="EMBL" id="FQWY01000040">
    <property type="protein sequence ID" value="SHH18815.1"/>
    <property type="molecule type" value="Genomic_DNA"/>
</dbReference>
<dbReference type="InterPro" id="IPR001736">
    <property type="entry name" value="PLipase_D/transphosphatidylase"/>
</dbReference>
<dbReference type="CDD" id="cd09117">
    <property type="entry name" value="PLDc_Bfil_DEXD_like"/>
    <property type="match status" value="1"/>
</dbReference>
<evidence type="ECO:0000259" key="1">
    <source>
        <dbReference type="PROSITE" id="PS50035"/>
    </source>
</evidence>
<accession>A0A1M5QXF2</accession>
<name>A0A1M5QXF2_9FIRM</name>
<dbReference type="SUPFAM" id="SSF56024">
    <property type="entry name" value="Phospholipase D/nuclease"/>
    <property type="match status" value="1"/>
</dbReference>
<dbReference type="PROSITE" id="PS50035">
    <property type="entry name" value="PLD"/>
    <property type="match status" value="1"/>
</dbReference>
<gene>
    <name evidence="2" type="ORF">SAMN02745221_01882</name>
</gene>
<keyword evidence="3" id="KW-1185">Reference proteome</keyword>
<dbReference type="InterPro" id="IPR019065">
    <property type="entry name" value="RE_NgoFVII_N"/>
</dbReference>
<dbReference type="STRING" id="1123382.SAMN02745221_01882"/>
<evidence type="ECO:0000313" key="3">
    <source>
        <dbReference type="Proteomes" id="UP000242329"/>
    </source>
</evidence>
<dbReference type="GO" id="GO:0003824">
    <property type="term" value="F:catalytic activity"/>
    <property type="evidence" value="ECO:0007669"/>
    <property type="project" value="InterPro"/>
</dbReference>
<evidence type="ECO:0000313" key="2">
    <source>
        <dbReference type="EMBL" id="SHH18815.1"/>
    </source>
</evidence>
<dbReference type="Gene3D" id="3.30.870.10">
    <property type="entry name" value="Endonuclease Chain A"/>
    <property type="match status" value="1"/>
</dbReference>
<organism evidence="2 3">
    <name type="scientific">Thermosyntropha lipolytica DSM 11003</name>
    <dbReference type="NCBI Taxonomy" id="1123382"/>
    <lineage>
        <taxon>Bacteria</taxon>
        <taxon>Bacillati</taxon>
        <taxon>Bacillota</taxon>
        <taxon>Clostridia</taxon>
        <taxon>Eubacteriales</taxon>
        <taxon>Syntrophomonadaceae</taxon>
        <taxon>Thermosyntropha</taxon>
    </lineage>
</organism>
<dbReference type="AlphaFoldDB" id="A0A1M5QXF2"/>